<dbReference type="PANTHER" id="PTHR15503">
    <property type="entry name" value="LDOC1 RELATED"/>
    <property type="match status" value="1"/>
</dbReference>
<comment type="caution">
    <text evidence="3">The sequence shown here is derived from an EMBL/GenBank/DDBJ whole genome shotgun (WGS) entry which is preliminary data.</text>
</comment>
<organism evidence="3 4">
    <name type="scientific">Paspalum vaginatum</name>
    <name type="common">seashore paspalum</name>
    <dbReference type="NCBI Taxonomy" id="158149"/>
    <lineage>
        <taxon>Eukaryota</taxon>
        <taxon>Viridiplantae</taxon>
        <taxon>Streptophyta</taxon>
        <taxon>Embryophyta</taxon>
        <taxon>Tracheophyta</taxon>
        <taxon>Spermatophyta</taxon>
        <taxon>Magnoliopsida</taxon>
        <taxon>Liliopsida</taxon>
        <taxon>Poales</taxon>
        <taxon>Poaceae</taxon>
        <taxon>PACMAD clade</taxon>
        <taxon>Panicoideae</taxon>
        <taxon>Andropogonodae</taxon>
        <taxon>Paspaleae</taxon>
        <taxon>Paspalinae</taxon>
        <taxon>Paspalum</taxon>
    </lineage>
</organism>
<accession>A0A9W7X6S1</accession>
<sequence length="362" mass="41089">MASVLLPSSHTAVRQTLTVYGANEEDAYDKVTLAAITSLSSSGAAGMSVLRYLPTDGYDDEWLRRHNMLEERIDTRPYAATMQFAHSDRIEELEAELAEAQQRLAQYEPDPSVAPVVEDEGSMMVNTRTGQSSGQSAQGAPPPPELATLVVQQAELIRLLAEDRPVRGQQQPREYKATWHYLSGFEGLRPPVFTNCPEPLAADDWLRTVQSKFTLLPGINEREEKARFAAQLLHGPAGAWYATFLAMQEEGHEPTWEEFRQAFRAHYIPASLMEQKRREFRDLKQGNRTVMQYVQTFIHLSQYAPRDVATEPERAERLLEGLDPTLRTHLARRYQSFTELVDTALDMENRLRAANEDQKRKG</sequence>
<keyword evidence="1" id="KW-0175">Coiled coil</keyword>
<proteinExistence type="predicted"/>
<dbReference type="InterPro" id="IPR032567">
    <property type="entry name" value="RTL1-rel"/>
</dbReference>
<dbReference type="OrthoDB" id="786614at2759"/>
<reference evidence="3 4" key="1">
    <citation type="submission" date="2022-10" db="EMBL/GenBank/DDBJ databases">
        <title>WGS assembly of Paspalum vaginatum 540-79.</title>
        <authorList>
            <person name="Sun G."/>
            <person name="Wase N."/>
            <person name="Shu S."/>
            <person name="Jenkins J."/>
            <person name="Zhou B."/>
            <person name="Torres-Rodriguez J."/>
            <person name="Chen C."/>
            <person name="Sandor L."/>
            <person name="Plott C."/>
            <person name="Yoshinga Y."/>
            <person name="Daum C."/>
            <person name="Qi P."/>
            <person name="Barry K."/>
            <person name="Lipzen A."/>
            <person name="Berry L."/>
            <person name="Pedersen C."/>
            <person name="Gottilla T."/>
            <person name="Foltz A."/>
            <person name="Yu H."/>
            <person name="O'Malley R."/>
            <person name="Zhang C."/>
            <person name="Devos K."/>
            <person name="Sigmon B."/>
            <person name="Yu B."/>
            <person name="Obata T."/>
            <person name="Schmutz J."/>
            <person name="Schnable J."/>
        </authorList>
    </citation>
    <scope>NUCLEOTIDE SEQUENCE [LARGE SCALE GENOMIC DNA]</scope>
    <source>
        <strain evidence="4">cv. 540-79</strain>
    </source>
</reference>
<gene>
    <name evidence="3" type="ORF">BS78_K255900</name>
</gene>
<dbReference type="EMBL" id="MU631253">
    <property type="protein sequence ID" value="KAJ1253446.1"/>
    <property type="molecule type" value="Genomic_DNA"/>
</dbReference>
<name>A0A9W7X6S1_9POAL</name>
<dbReference type="Pfam" id="PF03732">
    <property type="entry name" value="Retrotrans_gag"/>
    <property type="match status" value="1"/>
</dbReference>
<dbReference type="PANTHER" id="PTHR15503:SF45">
    <property type="entry name" value="RNA-DIRECTED DNA POLYMERASE HOMOLOG"/>
    <property type="match status" value="1"/>
</dbReference>
<evidence type="ECO:0000313" key="4">
    <source>
        <dbReference type="Proteomes" id="UP001164776"/>
    </source>
</evidence>
<dbReference type="AlphaFoldDB" id="A0A9W7X6S1"/>
<evidence type="ECO:0000256" key="1">
    <source>
        <dbReference type="SAM" id="Coils"/>
    </source>
</evidence>
<feature type="coiled-coil region" evidence="1">
    <location>
        <begin position="83"/>
        <end position="110"/>
    </location>
</feature>
<dbReference type="Proteomes" id="UP001164776">
    <property type="component" value="Unassembled WGS sequence"/>
</dbReference>
<evidence type="ECO:0000259" key="2">
    <source>
        <dbReference type="Pfam" id="PF03732"/>
    </source>
</evidence>
<dbReference type="InterPro" id="IPR005162">
    <property type="entry name" value="Retrotrans_gag_dom"/>
</dbReference>
<feature type="domain" description="Retrotransposon gag" evidence="2">
    <location>
        <begin position="228"/>
        <end position="324"/>
    </location>
</feature>
<protein>
    <recommendedName>
        <fullName evidence="2">Retrotransposon gag domain-containing protein</fullName>
    </recommendedName>
</protein>
<evidence type="ECO:0000313" key="3">
    <source>
        <dbReference type="EMBL" id="KAJ1253446.1"/>
    </source>
</evidence>
<keyword evidence="4" id="KW-1185">Reference proteome</keyword>